<evidence type="ECO:0000259" key="1">
    <source>
        <dbReference type="PROSITE" id="PS51352"/>
    </source>
</evidence>
<dbReference type="CDD" id="cd02969">
    <property type="entry name" value="PRX_like1"/>
    <property type="match status" value="1"/>
</dbReference>
<reference evidence="2 3" key="1">
    <citation type="submission" date="2021-04" db="EMBL/GenBank/DDBJ databases">
        <title>Genomics, taxonomy and metabolism of representatives of sulfur bacteria of the genus Thiothrix: Thiothrix fructosivorans QT, Thiothrix unzii A1T and three new species, Thiothrix subterranea sp. nov., Thiothrix litoralis sp. nov. and 'Candidatus Thiothrix anitrata' sp. nov.</title>
        <authorList>
            <person name="Ravin N.V."/>
            <person name="Smolyakov D."/>
            <person name="Rudenko T.S."/>
            <person name="Mardanov A.V."/>
            <person name="Beletsky A.V."/>
            <person name="Markov N.D."/>
            <person name="Fomenkov A.I."/>
            <person name="Roberts R.J."/>
            <person name="Karnachuk O.V."/>
            <person name="Novikov A."/>
            <person name="Grabovich M.Y."/>
        </authorList>
    </citation>
    <scope>NUCLEOTIDE SEQUENCE [LARGE SCALE GENOMIC DNA]</scope>
    <source>
        <strain evidence="2 3">AS</strain>
    </source>
</reference>
<dbReference type="PANTHER" id="PTHR43640">
    <property type="entry name" value="OS07G0260300 PROTEIN"/>
    <property type="match status" value="1"/>
</dbReference>
<evidence type="ECO:0000313" key="2">
    <source>
        <dbReference type="EMBL" id="QTR45877.1"/>
    </source>
</evidence>
<gene>
    <name evidence="2" type="ORF">J9253_18105</name>
</gene>
<dbReference type="Proteomes" id="UP000672039">
    <property type="component" value="Chromosome"/>
</dbReference>
<dbReference type="Gene3D" id="3.40.30.10">
    <property type="entry name" value="Glutaredoxin"/>
    <property type="match status" value="1"/>
</dbReference>
<accession>A0ABX7WQZ3</accession>
<dbReference type="Pfam" id="PF00578">
    <property type="entry name" value="AhpC-TSA"/>
    <property type="match status" value="1"/>
</dbReference>
<proteinExistence type="predicted"/>
<dbReference type="PROSITE" id="PS51352">
    <property type="entry name" value="THIOREDOXIN_2"/>
    <property type="match status" value="1"/>
</dbReference>
<dbReference type="SUPFAM" id="SSF52833">
    <property type="entry name" value="Thioredoxin-like"/>
    <property type="match status" value="1"/>
</dbReference>
<keyword evidence="3" id="KW-1185">Reference proteome</keyword>
<dbReference type="InterPro" id="IPR047262">
    <property type="entry name" value="PRX-like1"/>
</dbReference>
<name>A0ABX7WQZ3_9GAMM</name>
<organism evidence="2 3">
    <name type="scientific">Thiothrix litoralis</name>
    <dbReference type="NCBI Taxonomy" id="2891210"/>
    <lineage>
        <taxon>Bacteria</taxon>
        <taxon>Pseudomonadati</taxon>
        <taxon>Pseudomonadota</taxon>
        <taxon>Gammaproteobacteria</taxon>
        <taxon>Thiotrichales</taxon>
        <taxon>Thiotrichaceae</taxon>
        <taxon>Thiothrix</taxon>
    </lineage>
</organism>
<feature type="domain" description="Thioredoxin" evidence="1">
    <location>
        <begin position="9"/>
        <end position="164"/>
    </location>
</feature>
<evidence type="ECO:0000313" key="3">
    <source>
        <dbReference type="Proteomes" id="UP000672039"/>
    </source>
</evidence>
<dbReference type="RefSeq" id="WP_210222259.1">
    <property type="nucleotide sequence ID" value="NZ_CP072801.1"/>
</dbReference>
<dbReference type="InterPro" id="IPR036249">
    <property type="entry name" value="Thioredoxin-like_sf"/>
</dbReference>
<dbReference type="EMBL" id="CP072801">
    <property type="protein sequence ID" value="QTR45877.1"/>
    <property type="molecule type" value="Genomic_DNA"/>
</dbReference>
<dbReference type="InterPro" id="IPR000866">
    <property type="entry name" value="AhpC/TSA"/>
</dbReference>
<protein>
    <submittedName>
        <fullName evidence="2">Thioredoxin family protein</fullName>
    </submittedName>
</protein>
<sequence length="193" mass="21602">MARTPSTMLELGTEAPDFALLAPASGKIVTRQDFSGKPLLVAFICNHCPYVILIREVFAQLAKDYQERGVAVVAINANDVANYPDDSPEKMVEEVNNHGYTFPYLYDESQAVAKAYQAACTPDLYLFDEHHKLFYRGQFDEARPSSDVPVTGNDLRHALDRLLDHMYPPADQKASLGCNIKWKAGHEPDYYGT</sequence>
<dbReference type="PANTHER" id="PTHR43640:SF1">
    <property type="entry name" value="THIOREDOXIN-DEPENDENT PEROXIREDOXIN"/>
    <property type="match status" value="1"/>
</dbReference>
<dbReference type="InterPro" id="IPR013766">
    <property type="entry name" value="Thioredoxin_domain"/>
</dbReference>